<reference evidence="2" key="2">
    <citation type="submission" date="2019-06" db="EMBL/GenBank/DDBJ databases">
        <title>Genomics analysis of Aphanomyces spp. identifies a new class of oomycete effector associated with host adaptation.</title>
        <authorList>
            <person name="Gaulin E."/>
        </authorList>
    </citation>
    <scope>NUCLEOTIDE SEQUENCE</scope>
    <source>
        <strain evidence="2">CBS 578.67</strain>
    </source>
</reference>
<sequence>MLSLMRVSAVRAAKPNATKLLFPQVQGRASFHARRVVVPFAVPHSHAFSTTRERELEAENAKLKKDIEALQKKVDKKGFVSMIKENGLPFVGWWITLYGGSFVGIYIALEQGLIGGGDAIQIVKSLGLGNYVDIDSINPTHGNIAVALLINELLESVRLPLCIATTPMIKRAFTSKKTTTE</sequence>
<evidence type="ECO:0000313" key="4">
    <source>
        <dbReference type="Proteomes" id="UP000332933"/>
    </source>
</evidence>
<keyword evidence="1" id="KW-0472">Membrane</keyword>
<proteinExistence type="predicted"/>
<evidence type="ECO:0000256" key="1">
    <source>
        <dbReference type="SAM" id="Phobius"/>
    </source>
</evidence>
<dbReference type="EMBL" id="CAADRA010007047">
    <property type="protein sequence ID" value="VFT98866.1"/>
    <property type="molecule type" value="Genomic_DNA"/>
</dbReference>
<organism evidence="3 4">
    <name type="scientific">Aphanomyces stellatus</name>
    <dbReference type="NCBI Taxonomy" id="120398"/>
    <lineage>
        <taxon>Eukaryota</taxon>
        <taxon>Sar</taxon>
        <taxon>Stramenopiles</taxon>
        <taxon>Oomycota</taxon>
        <taxon>Saprolegniomycetes</taxon>
        <taxon>Saprolegniales</taxon>
        <taxon>Verrucalvaceae</taxon>
        <taxon>Aphanomyces</taxon>
    </lineage>
</organism>
<accession>A0A485LJU0</accession>
<gene>
    <name evidence="3" type="primary">Aste57867_22199</name>
    <name evidence="2" type="ORF">As57867_022130</name>
    <name evidence="3" type="ORF">ASTE57867_22199</name>
</gene>
<keyword evidence="1" id="KW-0812">Transmembrane</keyword>
<reference evidence="3 4" key="1">
    <citation type="submission" date="2019-03" db="EMBL/GenBank/DDBJ databases">
        <authorList>
            <person name="Gaulin E."/>
            <person name="Dumas B."/>
        </authorList>
    </citation>
    <scope>NUCLEOTIDE SEQUENCE [LARGE SCALE GENOMIC DNA]</scope>
    <source>
        <strain evidence="3">CBS 568.67</strain>
    </source>
</reference>
<keyword evidence="4" id="KW-1185">Reference proteome</keyword>
<dbReference type="Proteomes" id="UP000332933">
    <property type="component" value="Unassembled WGS sequence"/>
</dbReference>
<keyword evidence="1" id="KW-1133">Transmembrane helix</keyword>
<evidence type="ECO:0000313" key="3">
    <source>
        <dbReference type="EMBL" id="VFT98866.1"/>
    </source>
</evidence>
<name>A0A485LJU0_9STRA</name>
<dbReference type="EMBL" id="VJMH01007021">
    <property type="protein sequence ID" value="KAF0685996.1"/>
    <property type="molecule type" value="Genomic_DNA"/>
</dbReference>
<dbReference type="AlphaFoldDB" id="A0A485LJU0"/>
<feature type="transmembrane region" description="Helical" evidence="1">
    <location>
        <begin position="91"/>
        <end position="109"/>
    </location>
</feature>
<dbReference type="OrthoDB" id="441016at2759"/>
<protein>
    <submittedName>
        <fullName evidence="3">Aste57867_22199 protein</fullName>
    </submittedName>
</protein>
<evidence type="ECO:0000313" key="2">
    <source>
        <dbReference type="EMBL" id="KAF0685996.1"/>
    </source>
</evidence>